<feature type="non-terminal residue" evidence="1">
    <location>
        <position position="1"/>
    </location>
</feature>
<organism evidence="1 2">
    <name type="scientific">Haematococcus lacustris</name>
    <name type="common">Green alga</name>
    <name type="synonym">Haematococcus pluvialis</name>
    <dbReference type="NCBI Taxonomy" id="44745"/>
    <lineage>
        <taxon>Eukaryota</taxon>
        <taxon>Viridiplantae</taxon>
        <taxon>Chlorophyta</taxon>
        <taxon>core chlorophytes</taxon>
        <taxon>Chlorophyceae</taxon>
        <taxon>CS clade</taxon>
        <taxon>Chlamydomonadales</taxon>
        <taxon>Haematococcaceae</taxon>
        <taxon>Haematococcus</taxon>
    </lineage>
</organism>
<comment type="caution">
    <text evidence="1">The sequence shown here is derived from an EMBL/GenBank/DDBJ whole genome shotgun (WGS) entry which is preliminary data.</text>
</comment>
<gene>
    <name evidence="1" type="ORF">HaLaN_18318</name>
</gene>
<evidence type="ECO:0000313" key="2">
    <source>
        <dbReference type="Proteomes" id="UP000485058"/>
    </source>
</evidence>
<dbReference type="AlphaFoldDB" id="A0A699ZYH8"/>
<name>A0A699ZYH8_HAELA</name>
<reference evidence="1 2" key="1">
    <citation type="submission" date="2020-02" db="EMBL/GenBank/DDBJ databases">
        <title>Draft genome sequence of Haematococcus lacustris strain NIES-144.</title>
        <authorList>
            <person name="Morimoto D."/>
            <person name="Nakagawa S."/>
            <person name="Yoshida T."/>
            <person name="Sawayama S."/>
        </authorList>
    </citation>
    <scope>NUCLEOTIDE SEQUENCE [LARGE SCALE GENOMIC DNA]</scope>
    <source>
        <strain evidence="1 2">NIES-144</strain>
    </source>
</reference>
<feature type="non-terminal residue" evidence="1">
    <location>
        <position position="51"/>
    </location>
</feature>
<accession>A0A699ZYH8</accession>
<dbReference type="EMBL" id="BLLF01001759">
    <property type="protein sequence ID" value="GFH21082.1"/>
    <property type="molecule type" value="Genomic_DNA"/>
</dbReference>
<protein>
    <submittedName>
        <fullName evidence="1">Uncharacterized protein</fullName>
    </submittedName>
</protein>
<dbReference type="Proteomes" id="UP000485058">
    <property type="component" value="Unassembled WGS sequence"/>
</dbReference>
<proteinExistence type="predicted"/>
<sequence length="51" mass="5232">MEAQLCTKMVMEPTLEVACEVEVLQASPSSCTTACCASAAATAAMLDYSLG</sequence>
<keyword evidence="2" id="KW-1185">Reference proteome</keyword>
<evidence type="ECO:0000313" key="1">
    <source>
        <dbReference type="EMBL" id="GFH21082.1"/>
    </source>
</evidence>